<dbReference type="Proteomes" id="UP000004705">
    <property type="component" value="Chromosome"/>
</dbReference>
<dbReference type="Pfam" id="PF06013">
    <property type="entry name" value="WXG100"/>
    <property type="match status" value="1"/>
</dbReference>
<protein>
    <recommendedName>
        <fullName evidence="4">WXG repeat protein</fullName>
    </recommendedName>
</protein>
<dbReference type="EMBL" id="CM001466">
    <property type="protein sequence ID" value="EHY90075.1"/>
    <property type="molecule type" value="Genomic_DNA"/>
</dbReference>
<accession>H8GFL3</accession>
<keyword evidence="3" id="KW-1185">Reference proteome</keyword>
<evidence type="ECO:0000256" key="1">
    <source>
        <dbReference type="SAM" id="MobiDB-lite"/>
    </source>
</evidence>
<dbReference type="InterPro" id="IPR010310">
    <property type="entry name" value="T7SS_ESAT-6-like"/>
</dbReference>
<dbReference type="InterPro" id="IPR038332">
    <property type="entry name" value="PPE_sf"/>
</dbReference>
<dbReference type="AlphaFoldDB" id="H8GFL3"/>
<reference evidence="2 3" key="1">
    <citation type="journal article" date="2012" name="Stand. Genomic Sci.">
        <title>Genome sequence of the soil bacterium Saccharomonospora azurea type strain (NA-128(T)).</title>
        <authorList>
            <person name="Klenk H.P."/>
            <person name="Held B."/>
            <person name="Lucas S."/>
            <person name="Lapidus A."/>
            <person name="Copeland A."/>
            <person name="Hammon N."/>
            <person name="Pitluck S."/>
            <person name="Goodwin L.A."/>
            <person name="Han C."/>
            <person name="Tapia R."/>
            <person name="Brambilla E.M."/>
            <person name="Potter G."/>
            <person name="Land M."/>
            <person name="Ivanova N."/>
            <person name="Rohde M."/>
            <person name="Goker M."/>
            <person name="Detter J.C."/>
            <person name="Kyrpides N.C."/>
            <person name="Woyke T."/>
        </authorList>
    </citation>
    <scope>NUCLEOTIDE SEQUENCE [LARGE SCALE GENOMIC DNA]</scope>
    <source>
        <strain evidence="2 3">NA-128</strain>
    </source>
</reference>
<sequence length="370" mass="39222">MSDPLGGISIKSEPTYGEQVVDAIPYQDTLSGGKDLVRSAWDSVSDGQVTAGELGALTSDGADFVSSCKDIAQDFALDPIGTLVGQGLDFLISICQPLQDLIHLVSGDGAALQLAAENFGSIGEGINEFGQQFVEEADRFLAGWQGPASDAAAAKLAEFAKGIRGVAGEAGNIAQLLHLSSIVMTVIEEFIIALLTEFITWLVMIWVPALAAAGPTFGGSTAAAGSATAVRSVQTTSTATQKVNWLRRLLDKIKAMLGKLRDWMGRQAKTVREAMEHKRSVVKKATDAIDNGSGPGTWSQRLHHAENGMVGQRVDAGFGKSMRQTATDHLSEKFGVDAWSDHVENVNTGLEYGEIGEDQSASQTSRQLDL</sequence>
<dbReference type="InterPro" id="IPR036689">
    <property type="entry name" value="ESAT-6-like_sf"/>
</dbReference>
<feature type="region of interest" description="Disordered" evidence="1">
    <location>
        <begin position="351"/>
        <end position="370"/>
    </location>
</feature>
<dbReference type="HOGENOM" id="CLU_061164_0_0_11"/>
<dbReference type="RefSeq" id="WP_005443230.1">
    <property type="nucleotide sequence ID" value="NZ_CM001466.1"/>
</dbReference>
<evidence type="ECO:0000313" key="2">
    <source>
        <dbReference type="EMBL" id="EHY90075.1"/>
    </source>
</evidence>
<dbReference type="OrthoDB" id="5180306at2"/>
<name>H8GFL3_9PSEU</name>
<feature type="compositionally biased region" description="Polar residues" evidence="1">
    <location>
        <begin position="359"/>
        <end position="370"/>
    </location>
</feature>
<evidence type="ECO:0008006" key="4">
    <source>
        <dbReference type="Google" id="ProtNLM"/>
    </source>
</evidence>
<proteinExistence type="predicted"/>
<organism evidence="2 3">
    <name type="scientific">Saccharomonospora azurea NA-128</name>
    <dbReference type="NCBI Taxonomy" id="882081"/>
    <lineage>
        <taxon>Bacteria</taxon>
        <taxon>Bacillati</taxon>
        <taxon>Actinomycetota</taxon>
        <taxon>Actinomycetes</taxon>
        <taxon>Pseudonocardiales</taxon>
        <taxon>Pseudonocardiaceae</taxon>
        <taxon>Saccharomonospora</taxon>
    </lineage>
</organism>
<dbReference type="SUPFAM" id="SSF140453">
    <property type="entry name" value="EsxAB dimer-like"/>
    <property type="match status" value="1"/>
</dbReference>
<gene>
    <name evidence="2" type="ORF">SacazDRAFT_03198</name>
</gene>
<evidence type="ECO:0000313" key="3">
    <source>
        <dbReference type="Proteomes" id="UP000004705"/>
    </source>
</evidence>
<dbReference type="Gene3D" id="1.20.1260.20">
    <property type="entry name" value="PPE superfamily"/>
    <property type="match status" value="1"/>
</dbReference>